<dbReference type="Proteomes" id="UP000009175">
    <property type="component" value="Chromosome"/>
</dbReference>
<dbReference type="KEGG" id="saz:Sama_1079"/>
<gene>
    <name evidence="1" type="ordered locus">Sama_1079</name>
</gene>
<dbReference type="AlphaFoldDB" id="A1S4I0"/>
<proteinExistence type="predicted"/>
<evidence type="ECO:0000313" key="1">
    <source>
        <dbReference type="EMBL" id="ABL99286.1"/>
    </source>
</evidence>
<evidence type="ECO:0000313" key="2">
    <source>
        <dbReference type="Proteomes" id="UP000009175"/>
    </source>
</evidence>
<organism evidence="1 2">
    <name type="scientific">Shewanella amazonensis (strain ATCC BAA-1098 / SB2B)</name>
    <dbReference type="NCBI Taxonomy" id="326297"/>
    <lineage>
        <taxon>Bacteria</taxon>
        <taxon>Pseudomonadati</taxon>
        <taxon>Pseudomonadota</taxon>
        <taxon>Gammaproteobacteria</taxon>
        <taxon>Alteromonadales</taxon>
        <taxon>Shewanellaceae</taxon>
        <taxon>Shewanella</taxon>
    </lineage>
</organism>
<protein>
    <submittedName>
        <fullName evidence="1">Uncharacterized protein</fullName>
    </submittedName>
</protein>
<accession>A1S4I0</accession>
<sequence length="88" mass="10037">MPEMFKSVTSACSMRQQQAYAERENDDELYPCSCRLMSTAKIRFTYSDRAFFKKFIVSVKNSKKIFPGAKVNYPGGHPGGDYDLSLHI</sequence>
<keyword evidence="2" id="KW-1185">Reference proteome</keyword>
<name>A1S4I0_SHEAM</name>
<dbReference type="EMBL" id="CP000507">
    <property type="protein sequence ID" value="ABL99286.1"/>
    <property type="molecule type" value="Genomic_DNA"/>
</dbReference>
<reference evidence="1 2" key="1">
    <citation type="submission" date="2006-12" db="EMBL/GenBank/DDBJ databases">
        <title>Complete sequence of Shewanella amazonensis SB2B.</title>
        <authorList>
            <consortium name="US DOE Joint Genome Institute"/>
            <person name="Copeland A."/>
            <person name="Lucas S."/>
            <person name="Lapidus A."/>
            <person name="Barry K."/>
            <person name="Detter J.C."/>
            <person name="Glavina del Rio T."/>
            <person name="Hammon N."/>
            <person name="Israni S."/>
            <person name="Dalin E."/>
            <person name="Tice H."/>
            <person name="Pitluck S."/>
            <person name="Munk A.C."/>
            <person name="Brettin T."/>
            <person name="Bruce D."/>
            <person name="Han C."/>
            <person name="Tapia R."/>
            <person name="Gilna P."/>
            <person name="Schmutz J."/>
            <person name="Larimer F."/>
            <person name="Land M."/>
            <person name="Hauser L."/>
            <person name="Kyrpides N."/>
            <person name="Mikhailova N."/>
            <person name="Fredrickson J."/>
            <person name="Richardson P."/>
        </authorList>
    </citation>
    <scope>NUCLEOTIDE SEQUENCE [LARGE SCALE GENOMIC DNA]</scope>
    <source>
        <strain evidence="2">ATCC BAA-1098 / SB2B</strain>
    </source>
</reference>
<dbReference type="HOGENOM" id="CLU_2467274_0_0_6"/>